<name>A0A9P6Y454_9FUNG</name>
<reference evidence="1 2" key="1">
    <citation type="journal article" date="2020" name="Microb. Genom.">
        <title>Genetic diversity of clinical and environmental Mucorales isolates obtained from an investigation of mucormycosis cases among solid organ transplant recipients.</title>
        <authorList>
            <person name="Nguyen M.H."/>
            <person name="Kaul D."/>
            <person name="Muto C."/>
            <person name="Cheng S.J."/>
            <person name="Richter R.A."/>
            <person name="Bruno V.M."/>
            <person name="Liu G."/>
            <person name="Beyhan S."/>
            <person name="Sundermann A.J."/>
            <person name="Mounaud S."/>
            <person name="Pasculle A.W."/>
            <person name="Nierman W.C."/>
            <person name="Driscoll E."/>
            <person name="Cumbie R."/>
            <person name="Clancy C.J."/>
            <person name="Dupont C.L."/>
        </authorList>
    </citation>
    <scope>NUCLEOTIDE SEQUENCE [LARGE SCALE GENOMIC DNA]</scope>
    <source>
        <strain evidence="1 2">GL24</strain>
    </source>
</reference>
<keyword evidence="2" id="KW-1185">Reference proteome</keyword>
<proteinExistence type="predicted"/>
<evidence type="ECO:0000313" key="1">
    <source>
        <dbReference type="EMBL" id="KAG1538698.1"/>
    </source>
</evidence>
<evidence type="ECO:0000313" key="2">
    <source>
        <dbReference type="Proteomes" id="UP000740926"/>
    </source>
</evidence>
<dbReference type="Proteomes" id="UP000740926">
    <property type="component" value="Unassembled WGS sequence"/>
</dbReference>
<accession>A0A9P6Y454</accession>
<organism evidence="1 2">
    <name type="scientific">Rhizopus delemar</name>
    <dbReference type="NCBI Taxonomy" id="936053"/>
    <lineage>
        <taxon>Eukaryota</taxon>
        <taxon>Fungi</taxon>
        <taxon>Fungi incertae sedis</taxon>
        <taxon>Mucoromycota</taxon>
        <taxon>Mucoromycotina</taxon>
        <taxon>Mucoromycetes</taxon>
        <taxon>Mucorales</taxon>
        <taxon>Mucorineae</taxon>
        <taxon>Rhizopodaceae</taxon>
        <taxon>Rhizopus</taxon>
    </lineage>
</organism>
<dbReference type="EMBL" id="JAANIU010007188">
    <property type="protein sequence ID" value="KAG1538698.1"/>
    <property type="molecule type" value="Genomic_DNA"/>
</dbReference>
<sequence>MPQLHTVREQCGVRAHLHLHDTDVGADPLGRLAGVDLGVGSHRIHRFLHAGERALALHGVADVGDQRGRHRDGVLAQRLVDGQHVLLHRAAGGIADLGAALVLAGLDALLQRQALGAGFIGDGVDGFEQQVDALGLAEGVLLCRLQLVLDFAAPLHGLLGIGKVLVAAQLDSTL</sequence>
<gene>
    <name evidence="1" type="ORF">G6F50_014626</name>
</gene>
<protein>
    <submittedName>
        <fullName evidence="1">Uncharacterized protein</fullName>
    </submittedName>
</protein>
<dbReference type="AlphaFoldDB" id="A0A9P6Y454"/>
<comment type="caution">
    <text evidence="1">The sequence shown here is derived from an EMBL/GenBank/DDBJ whole genome shotgun (WGS) entry which is preliminary data.</text>
</comment>